<keyword evidence="3" id="KW-0805">Transcription regulation</keyword>
<gene>
    <name evidence="7" type="ORF">HYQ45_005307</name>
</gene>
<dbReference type="InterPro" id="IPR007219">
    <property type="entry name" value="XnlR_reg_dom"/>
</dbReference>
<protein>
    <submittedName>
        <fullName evidence="7">Transcription factor BOA15 like protein</fullName>
    </submittedName>
</protein>
<evidence type="ECO:0000256" key="3">
    <source>
        <dbReference type="ARBA" id="ARBA00023015"/>
    </source>
</evidence>
<dbReference type="CDD" id="cd12148">
    <property type="entry name" value="fungal_TF_MHR"/>
    <property type="match status" value="1"/>
</dbReference>
<dbReference type="Pfam" id="PF04082">
    <property type="entry name" value="Fungal_trans"/>
    <property type="match status" value="1"/>
</dbReference>
<dbReference type="GO" id="GO:0003677">
    <property type="term" value="F:DNA binding"/>
    <property type="evidence" value="ECO:0007669"/>
    <property type="project" value="InterPro"/>
</dbReference>
<dbReference type="GO" id="GO:0006351">
    <property type="term" value="P:DNA-templated transcription"/>
    <property type="evidence" value="ECO:0007669"/>
    <property type="project" value="InterPro"/>
</dbReference>
<name>A0A8I2ZUM0_VERLO</name>
<evidence type="ECO:0000256" key="5">
    <source>
        <dbReference type="ARBA" id="ARBA00023242"/>
    </source>
</evidence>
<keyword evidence="4" id="KW-0804">Transcription</keyword>
<accession>A0A8I2ZUM0</accession>
<evidence type="ECO:0000313" key="8">
    <source>
        <dbReference type="Proteomes" id="UP000689129"/>
    </source>
</evidence>
<evidence type="ECO:0000256" key="1">
    <source>
        <dbReference type="ARBA" id="ARBA00004123"/>
    </source>
</evidence>
<dbReference type="InterPro" id="IPR050815">
    <property type="entry name" value="TF_fung"/>
</dbReference>
<evidence type="ECO:0000313" key="7">
    <source>
        <dbReference type="EMBL" id="KAG7137344.1"/>
    </source>
</evidence>
<reference evidence="7" key="1">
    <citation type="journal article" date="2021" name="Mol. Plant Pathol.">
        <title>A 20-kb lineage-specific genomic region tames virulence in pathogenic amphidiploid Verticillium longisporum.</title>
        <authorList>
            <person name="Harting R."/>
            <person name="Starke J."/>
            <person name="Kusch H."/>
            <person name="Poggeler S."/>
            <person name="Maurus I."/>
            <person name="Schluter R."/>
            <person name="Landesfeind M."/>
            <person name="Bulla I."/>
            <person name="Nowrousian M."/>
            <person name="de Jonge R."/>
            <person name="Stahlhut G."/>
            <person name="Hoff K.J."/>
            <person name="Asshauer K.P."/>
            <person name="Thurmer A."/>
            <person name="Stanke M."/>
            <person name="Daniel R."/>
            <person name="Morgenstern B."/>
            <person name="Thomma B.P.H.J."/>
            <person name="Kronstad J.W."/>
            <person name="Braus-Stromeyer S.A."/>
            <person name="Braus G.H."/>
        </authorList>
    </citation>
    <scope>NUCLEOTIDE SEQUENCE</scope>
    <source>
        <strain evidence="7">Vl32</strain>
    </source>
</reference>
<dbReference type="EMBL" id="JAEMWZ010000088">
    <property type="protein sequence ID" value="KAG7137344.1"/>
    <property type="molecule type" value="Genomic_DNA"/>
</dbReference>
<evidence type="ECO:0000259" key="6">
    <source>
        <dbReference type="Pfam" id="PF04082"/>
    </source>
</evidence>
<comment type="subcellular location">
    <subcellularLocation>
        <location evidence="1">Nucleus</location>
    </subcellularLocation>
</comment>
<sequence>MRRVVPKPVVEIPEEVLAQLGEPPEIQQAINEYFVTIHLWLPIISKSRMQNGHSLLEGGSDLAMLFLAVKLVTTVPIPSVAAADHYIYLTAKRFILSLEHGGIPSIMVLQSMVLIAIYEYSHGIYPAAWTTIGGCARYADFLGLPDVHESSILLNSATTWVELEERRRTWWATVVLDRIVCLGNQKKCILPDPPEHEILPANDRIWDDDSPSLVTQRTVASLFTGDPSPFSRLCEAATLASRVLAHLATPISSLLNTGGKSTAQSTPRPADN</sequence>
<dbReference type="AlphaFoldDB" id="A0A8I2ZUM0"/>
<keyword evidence="2" id="KW-0479">Metal-binding</keyword>
<keyword evidence="5" id="KW-0539">Nucleus</keyword>
<dbReference type="PANTHER" id="PTHR47338">
    <property type="entry name" value="ZN(II)2CYS6 TRANSCRIPTION FACTOR (EUROFUNG)-RELATED"/>
    <property type="match status" value="1"/>
</dbReference>
<evidence type="ECO:0000256" key="4">
    <source>
        <dbReference type="ARBA" id="ARBA00023163"/>
    </source>
</evidence>
<dbReference type="Proteomes" id="UP000689129">
    <property type="component" value="Unassembled WGS sequence"/>
</dbReference>
<dbReference type="GO" id="GO:0008270">
    <property type="term" value="F:zinc ion binding"/>
    <property type="evidence" value="ECO:0007669"/>
    <property type="project" value="InterPro"/>
</dbReference>
<comment type="caution">
    <text evidence="7">The sequence shown here is derived from an EMBL/GenBank/DDBJ whole genome shotgun (WGS) entry which is preliminary data.</text>
</comment>
<dbReference type="OrthoDB" id="3862662at2759"/>
<dbReference type="GO" id="GO:0000981">
    <property type="term" value="F:DNA-binding transcription factor activity, RNA polymerase II-specific"/>
    <property type="evidence" value="ECO:0007669"/>
    <property type="project" value="InterPro"/>
</dbReference>
<proteinExistence type="predicted"/>
<evidence type="ECO:0000256" key="2">
    <source>
        <dbReference type="ARBA" id="ARBA00022723"/>
    </source>
</evidence>
<dbReference type="GO" id="GO:0005634">
    <property type="term" value="C:nucleus"/>
    <property type="evidence" value="ECO:0007669"/>
    <property type="project" value="UniProtKB-SubCell"/>
</dbReference>
<organism evidence="7 8">
    <name type="scientific">Verticillium longisporum</name>
    <name type="common">Verticillium dahliae var. longisporum</name>
    <dbReference type="NCBI Taxonomy" id="100787"/>
    <lineage>
        <taxon>Eukaryota</taxon>
        <taxon>Fungi</taxon>
        <taxon>Dikarya</taxon>
        <taxon>Ascomycota</taxon>
        <taxon>Pezizomycotina</taxon>
        <taxon>Sordariomycetes</taxon>
        <taxon>Hypocreomycetidae</taxon>
        <taxon>Glomerellales</taxon>
        <taxon>Plectosphaerellaceae</taxon>
        <taxon>Verticillium</taxon>
    </lineage>
</organism>
<feature type="domain" description="Xylanolytic transcriptional activator regulatory" evidence="6">
    <location>
        <begin position="31"/>
        <end position="226"/>
    </location>
</feature>
<dbReference type="PANTHER" id="PTHR47338:SF20">
    <property type="entry name" value="ZN(II)2CYS6 TRANSCRIPTION FACTOR (EUROFUNG)"/>
    <property type="match status" value="1"/>
</dbReference>